<comment type="caution">
    <text evidence="1">The sequence shown here is derived from an EMBL/GenBank/DDBJ whole genome shotgun (WGS) entry which is preliminary data.</text>
</comment>
<evidence type="ECO:0000313" key="2">
    <source>
        <dbReference type="Proteomes" id="UP000299102"/>
    </source>
</evidence>
<evidence type="ECO:0000313" key="1">
    <source>
        <dbReference type="EMBL" id="GBP37617.1"/>
    </source>
</evidence>
<dbReference type="Proteomes" id="UP000299102">
    <property type="component" value="Unassembled WGS sequence"/>
</dbReference>
<protein>
    <recommendedName>
        <fullName evidence="3">Retrovirus-related Pol polyprotein from transposon TNT 1-94</fullName>
    </recommendedName>
</protein>
<evidence type="ECO:0008006" key="3">
    <source>
        <dbReference type="Google" id="ProtNLM"/>
    </source>
</evidence>
<organism evidence="1 2">
    <name type="scientific">Eumeta variegata</name>
    <name type="common">Bagworm moth</name>
    <name type="synonym">Eumeta japonica</name>
    <dbReference type="NCBI Taxonomy" id="151549"/>
    <lineage>
        <taxon>Eukaryota</taxon>
        <taxon>Metazoa</taxon>
        <taxon>Ecdysozoa</taxon>
        <taxon>Arthropoda</taxon>
        <taxon>Hexapoda</taxon>
        <taxon>Insecta</taxon>
        <taxon>Pterygota</taxon>
        <taxon>Neoptera</taxon>
        <taxon>Endopterygota</taxon>
        <taxon>Lepidoptera</taxon>
        <taxon>Glossata</taxon>
        <taxon>Ditrysia</taxon>
        <taxon>Tineoidea</taxon>
        <taxon>Psychidae</taxon>
        <taxon>Oiketicinae</taxon>
        <taxon>Eumeta</taxon>
    </lineage>
</organism>
<accession>A0A4C1VH53</accession>
<dbReference type="OrthoDB" id="7920740at2759"/>
<proteinExistence type="predicted"/>
<name>A0A4C1VH53_EUMVA</name>
<dbReference type="AlphaFoldDB" id="A0A4C1VH53"/>
<dbReference type="EMBL" id="BGZK01000336">
    <property type="protein sequence ID" value="GBP37617.1"/>
    <property type="molecule type" value="Genomic_DNA"/>
</dbReference>
<keyword evidence="2" id="KW-1185">Reference proteome</keyword>
<gene>
    <name evidence="1" type="ORF">EVAR_34654_1</name>
</gene>
<reference evidence="1 2" key="1">
    <citation type="journal article" date="2019" name="Commun. Biol.">
        <title>The bagworm genome reveals a unique fibroin gene that provides high tensile strength.</title>
        <authorList>
            <person name="Kono N."/>
            <person name="Nakamura H."/>
            <person name="Ohtoshi R."/>
            <person name="Tomita M."/>
            <person name="Numata K."/>
            <person name="Arakawa K."/>
        </authorList>
    </citation>
    <scope>NUCLEOTIDE SEQUENCE [LARGE SCALE GENOMIC DNA]</scope>
</reference>
<sequence>MSTPVTGKDTKPEDEAKAFAKLCITVHPALYVHIKKTKTSKELWDKPKSLFDDSGFSRKISLLHHLISVQRENCEDMITYVTQIVETSQRLNGTGFEITDQRTLSSMLAGLPEKLSPLVMAIEHSVIGITADVIKTKWLDSEPLQLMVATSKETLNTEAAFALNGVDCLERSELDTEKNSDCESSQVTFCETDAGETHVPESSSSNSSLRIQSPEQILDRPKRVRCKPGRYHQLDLLATADTELTVTETSRSPVRVKWKKAMDEEMKSFQENKIFELVDVPKAVTISQR</sequence>
<dbReference type="Pfam" id="PF14223">
    <property type="entry name" value="Retrotran_gag_2"/>
    <property type="match status" value="1"/>
</dbReference>